<feature type="transmembrane region" description="Helical" evidence="8">
    <location>
        <begin position="178"/>
        <end position="198"/>
    </location>
</feature>
<evidence type="ECO:0000256" key="5">
    <source>
        <dbReference type="ARBA" id="ARBA00022692"/>
    </source>
</evidence>
<feature type="transmembrane region" description="Helical" evidence="8">
    <location>
        <begin position="53"/>
        <end position="73"/>
    </location>
</feature>
<evidence type="ECO:0000256" key="2">
    <source>
        <dbReference type="ARBA" id="ARBA00009142"/>
    </source>
</evidence>
<dbReference type="PANTHER" id="PTHR30269">
    <property type="entry name" value="TRANSMEMBRANE PROTEIN YFCA"/>
    <property type="match status" value="1"/>
</dbReference>
<evidence type="ECO:0000313" key="10">
    <source>
        <dbReference type="Proteomes" id="UP000199220"/>
    </source>
</evidence>
<evidence type="ECO:0000256" key="1">
    <source>
        <dbReference type="ARBA" id="ARBA00004651"/>
    </source>
</evidence>
<keyword evidence="7 8" id="KW-0472">Membrane</keyword>
<dbReference type="STRING" id="648782.SAMN04488554_3501"/>
<protein>
    <recommendedName>
        <fullName evidence="8">Probable membrane transporter protein</fullName>
    </recommendedName>
</protein>
<keyword evidence="5 8" id="KW-0812">Transmembrane</keyword>
<reference evidence="10" key="1">
    <citation type="submission" date="2016-10" db="EMBL/GenBank/DDBJ databases">
        <authorList>
            <person name="Varghese N."/>
            <person name="Submissions S."/>
        </authorList>
    </citation>
    <scope>NUCLEOTIDE SEQUENCE [LARGE SCALE GENOMIC DNA]</scope>
    <source>
        <strain evidence="10">DSM 21368</strain>
    </source>
</reference>
<organism evidence="9 10">
    <name type="scientific">Ruania alba</name>
    <dbReference type="NCBI Taxonomy" id="648782"/>
    <lineage>
        <taxon>Bacteria</taxon>
        <taxon>Bacillati</taxon>
        <taxon>Actinomycetota</taxon>
        <taxon>Actinomycetes</taxon>
        <taxon>Micrococcales</taxon>
        <taxon>Ruaniaceae</taxon>
        <taxon>Ruania</taxon>
    </lineage>
</organism>
<keyword evidence="10" id="KW-1185">Reference proteome</keyword>
<comment type="similarity">
    <text evidence="2 8">Belongs to the 4-toluene sulfonate uptake permease (TSUP) (TC 2.A.102) family.</text>
</comment>
<accession>A0A1H5MPK2</accession>
<comment type="subcellular location">
    <subcellularLocation>
        <location evidence="1 8">Cell membrane</location>
        <topology evidence="1 8">Multi-pass membrane protein</topology>
    </subcellularLocation>
</comment>
<feature type="transmembrane region" description="Helical" evidence="8">
    <location>
        <begin position="20"/>
        <end position="41"/>
    </location>
</feature>
<feature type="transmembrane region" description="Helical" evidence="8">
    <location>
        <begin position="218"/>
        <end position="237"/>
    </location>
</feature>
<evidence type="ECO:0000256" key="8">
    <source>
        <dbReference type="RuleBase" id="RU363041"/>
    </source>
</evidence>
<feature type="transmembrane region" description="Helical" evidence="8">
    <location>
        <begin position="93"/>
        <end position="111"/>
    </location>
</feature>
<feature type="transmembrane region" description="Helical" evidence="8">
    <location>
        <begin position="118"/>
        <end position="136"/>
    </location>
</feature>
<dbReference type="InterPro" id="IPR002781">
    <property type="entry name" value="TM_pro_TauE-like"/>
</dbReference>
<keyword evidence="4 8" id="KW-1003">Cell membrane</keyword>
<proteinExistence type="inferred from homology"/>
<feature type="transmembrane region" description="Helical" evidence="8">
    <location>
        <begin position="249"/>
        <end position="267"/>
    </location>
</feature>
<dbReference type="GO" id="GO:0005886">
    <property type="term" value="C:plasma membrane"/>
    <property type="evidence" value="ECO:0007669"/>
    <property type="project" value="UniProtKB-SubCell"/>
</dbReference>
<dbReference type="Proteomes" id="UP000199220">
    <property type="component" value="Unassembled WGS sequence"/>
</dbReference>
<dbReference type="AlphaFoldDB" id="A0A1H5MPK2"/>
<evidence type="ECO:0000256" key="7">
    <source>
        <dbReference type="ARBA" id="ARBA00023136"/>
    </source>
</evidence>
<dbReference type="EMBL" id="FNTX01000002">
    <property type="protein sequence ID" value="SEE90561.1"/>
    <property type="molecule type" value="Genomic_DNA"/>
</dbReference>
<evidence type="ECO:0000256" key="6">
    <source>
        <dbReference type="ARBA" id="ARBA00022989"/>
    </source>
</evidence>
<gene>
    <name evidence="9" type="ORF">SAMN04488554_3501</name>
</gene>
<keyword evidence="3" id="KW-0813">Transport</keyword>
<name>A0A1H5MPK2_9MICO</name>
<keyword evidence="6 8" id="KW-1133">Transmembrane helix</keyword>
<feature type="transmembrane region" description="Helical" evidence="8">
    <location>
        <begin position="152"/>
        <end position="171"/>
    </location>
</feature>
<dbReference type="PANTHER" id="PTHR30269:SF0">
    <property type="entry name" value="MEMBRANE TRANSPORTER PROTEIN YFCA-RELATED"/>
    <property type="match status" value="1"/>
</dbReference>
<evidence type="ECO:0000313" key="9">
    <source>
        <dbReference type="EMBL" id="SEE90561.1"/>
    </source>
</evidence>
<sequence>MPEFLDATFTLPGSAGLELTVWTVLLLALAGLAAGFVDAVVGGGGLIQLPALLLVPGISPVQALATNKVGSIMGTSTSSLTYYRRVHPDLRTAAPMAIAALLAAVGGAALAANIPAEAFKPIIIVVLVAVAVYTVAKPKVGVSTDLRWTGNHHYGMAMLVGATIGAYDGLLGPGTGSFLVIGLVSVLGYAFLPATALAKIVNFATNLGALAFFVPHGAVLWGIGLLVGTANMVGAYLGARTAVARGSRFIRIAFVVVVAVLIIKLGWDVAHGR</sequence>
<evidence type="ECO:0000256" key="4">
    <source>
        <dbReference type="ARBA" id="ARBA00022475"/>
    </source>
</evidence>
<dbReference type="Pfam" id="PF01925">
    <property type="entry name" value="TauE"/>
    <property type="match status" value="1"/>
</dbReference>
<evidence type="ECO:0000256" key="3">
    <source>
        <dbReference type="ARBA" id="ARBA00022448"/>
    </source>
</evidence>
<dbReference type="InterPro" id="IPR052017">
    <property type="entry name" value="TSUP"/>
</dbReference>